<proteinExistence type="predicted"/>
<name>A0A1F5RCJ8_9BACT</name>
<reference evidence="2 3" key="1">
    <citation type="journal article" date="2016" name="Nat. Commun.">
        <title>Thousands of microbial genomes shed light on interconnected biogeochemical processes in an aquifer system.</title>
        <authorList>
            <person name="Anantharaman K."/>
            <person name="Brown C.T."/>
            <person name="Hug L.A."/>
            <person name="Sharon I."/>
            <person name="Castelle C.J."/>
            <person name="Probst A.J."/>
            <person name="Thomas B.C."/>
            <person name="Singh A."/>
            <person name="Wilkins M.J."/>
            <person name="Karaoz U."/>
            <person name="Brodie E.L."/>
            <person name="Williams K.H."/>
            <person name="Hubbard S.S."/>
            <person name="Banfield J.F."/>
        </authorList>
    </citation>
    <scope>NUCLEOTIDE SEQUENCE [LARGE SCALE GENOMIC DNA]</scope>
</reference>
<keyword evidence="1" id="KW-0812">Transmembrane</keyword>
<feature type="transmembrane region" description="Helical" evidence="1">
    <location>
        <begin position="85"/>
        <end position="106"/>
    </location>
</feature>
<evidence type="ECO:0000313" key="3">
    <source>
        <dbReference type="Proteomes" id="UP000177230"/>
    </source>
</evidence>
<keyword evidence="1" id="KW-0472">Membrane</keyword>
<feature type="transmembrane region" description="Helical" evidence="1">
    <location>
        <begin position="12"/>
        <end position="28"/>
    </location>
</feature>
<feature type="transmembrane region" description="Helical" evidence="1">
    <location>
        <begin position="61"/>
        <end position="79"/>
    </location>
</feature>
<evidence type="ECO:0000313" key="2">
    <source>
        <dbReference type="EMBL" id="OGF12190.1"/>
    </source>
</evidence>
<dbReference type="EMBL" id="MFFM01000034">
    <property type="protein sequence ID" value="OGF12190.1"/>
    <property type="molecule type" value="Genomic_DNA"/>
</dbReference>
<dbReference type="AlphaFoldDB" id="A0A1F5RCJ8"/>
<sequence length="145" mass="16658">MEVTMEYYRIPAWSAIIIAALMHLYNIAKSRGLTQQTRGIIRSSRDLQLVREFINLSMQLAIYYIAMSLLLLAVLAYLVMGGLSFATAMGQLFLFGIITLPMGLIGKHFEDQVRRMEIQPPDPALQETYARYLAQWKEPRFKLPD</sequence>
<protein>
    <submittedName>
        <fullName evidence="2">Uncharacterized protein</fullName>
    </submittedName>
</protein>
<evidence type="ECO:0000256" key="1">
    <source>
        <dbReference type="SAM" id="Phobius"/>
    </source>
</evidence>
<keyword evidence="1" id="KW-1133">Transmembrane helix</keyword>
<accession>A0A1F5RCJ8</accession>
<comment type="caution">
    <text evidence="2">The sequence shown here is derived from an EMBL/GenBank/DDBJ whole genome shotgun (WGS) entry which is preliminary data.</text>
</comment>
<organism evidence="2 3">
    <name type="scientific">Candidatus Edwardsbacteria bacterium GWF2_54_11</name>
    <dbReference type="NCBI Taxonomy" id="1817851"/>
    <lineage>
        <taxon>Bacteria</taxon>
        <taxon>Candidatus Edwardsiibacteriota</taxon>
    </lineage>
</organism>
<dbReference type="Proteomes" id="UP000177230">
    <property type="component" value="Unassembled WGS sequence"/>
</dbReference>
<gene>
    <name evidence="2" type="ORF">A2024_04175</name>
</gene>